<evidence type="ECO:0008006" key="3">
    <source>
        <dbReference type="Google" id="ProtNLM"/>
    </source>
</evidence>
<keyword evidence="2" id="KW-1185">Reference proteome</keyword>
<organism evidence="1 2">
    <name type="scientific">Magallana gigas</name>
    <name type="common">Pacific oyster</name>
    <name type="synonym">Crassostrea gigas</name>
    <dbReference type="NCBI Taxonomy" id="29159"/>
    <lineage>
        <taxon>Eukaryota</taxon>
        <taxon>Metazoa</taxon>
        <taxon>Spiralia</taxon>
        <taxon>Lophotrochozoa</taxon>
        <taxon>Mollusca</taxon>
        <taxon>Bivalvia</taxon>
        <taxon>Autobranchia</taxon>
        <taxon>Pteriomorphia</taxon>
        <taxon>Ostreida</taxon>
        <taxon>Ostreoidea</taxon>
        <taxon>Ostreidae</taxon>
        <taxon>Magallana</taxon>
    </lineage>
</organism>
<dbReference type="Proteomes" id="UP000005408">
    <property type="component" value="Unassembled WGS sequence"/>
</dbReference>
<proteinExistence type="predicted"/>
<reference evidence="1" key="1">
    <citation type="submission" date="2022-08" db="UniProtKB">
        <authorList>
            <consortium name="EnsemblMetazoa"/>
        </authorList>
    </citation>
    <scope>IDENTIFICATION</scope>
    <source>
        <strain evidence="1">05x7-T-G4-1.051#20</strain>
    </source>
</reference>
<dbReference type="AlphaFoldDB" id="A0A8W8M8H0"/>
<name>A0A8W8M8H0_MAGGI</name>
<protein>
    <recommendedName>
        <fullName evidence="3">EB domain-containing protein</fullName>
    </recommendedName>
</protein>
<sequence length="173" mass="19503">MAIRWIRIYVSAIQIFCVLINTDVFVSSVCLEDIFSFIRSSKACAFRKADFDNISNDETKRCQIGCSILSTVPLYSEMNNRNVYKMSGIKLSLLSFQYTNWLPTYCNDTTGLTINIGCGGKFISNRGIRESCVSDTQCENGTTNSMCNETSEVCECKKGYLFLWESNTCSPIK</sequence>
<evidence type="ECO:0000313" key="1">
    <source>
        <dbReference type="EnsemblMetazoa" id="G31856.1:cds"/>
    </source>
</evidence>
<dbReference type="EnsemblMetazoa" id="G31856.1">
    <property type="protein sequence ID" value="G31856.1:cds"/>
    <property type="gene ID" value="G31856"/>
</dbReference>
<evidence type="ECO:0000313" key="2">
    <source>
        <dbReference type="Proteomes" id="UP000005408"/>
    </source>
</evidence>
<accession>A0A8W8M8H0</accession>